<dbReference type="InterPro" id="IPR019546">
    <property type="entry name" value="TAT_signal_bac_arc"/>
</dbReference>
<dbReference type="EMBL" id="JADIMQ010000128">
    <property type="protein sequence ID" value="MBO8449390.1"/>
    <property type="molecule type" value="Genomic_DNA"/>
</dbReference>
<keyword evidence="1" id="KW-0732">Signal</keyword>
<dbReference type="GO" id="GO:0000166">
    <property type="term" value="F:nucleotide binding"/>
    <property type="evidence" value="ECO:0007669"/>
    <property type="project" value="InterPro"/>
</dbReference>
<dbReference type="SUPFAM" id="SSF55347">
    <property type="entry name" value="Glyceraldehyde-3-phosphate dehydrogenase-like, C-terminal domain"/>
    <property type="match status" value="1"/>
</dbReference>
<evidence type="ECO:0000313" key="5">
    <source>
        <dbReference type="Proteomes" id="UP000810252"/>
    </source>
</evidence>
<organism evidence="4 5">
    <name type="scientific">Candidatus Cryptobacteroides merdigallinarum</name>
    <dbReference type="NCBI Taxonomy" id="2840770"/>
    <lineage>
        <taxon>Bacteria</taxon>
        <taxon>Pseudomonadati</taxon>
        <taxon>Bacteroidota</taxon>
        <taxon>Bacteroidia</taxon>
        <taxon>Bacteroidales</taxon>
        <taxon>Candidatus Cryptobacteroides</taxon>
    </lineage>
</organism>
<proteinExistence type="predicted"/>
<evidence type="ECO:0000259" key="3">
    <source>
        <dbReference type="Pfam" id="PF19051"/>
    </source>
</evidence>
<comment type="caution">
    <text evidence="4">The sequence shown here is derived from an EMBL/GenBank/DDBJ whole genome shotgun (WGS) entry which is preliminary data.</text>
</comment>
<protein>
    <submittedName>
        <fullName evidence="4">Gfo/Idh/MocA family oxidoreductase</fullName>
    </submittedName>
</protein>
<dbReference type="PANTHER" id="PTHR43818">
    <property type="entry name" value="BCDNA.GH03377"/>
    <property type="match status" value="1"/>
</dbReference>
<reference evidence="4" key="2">
    <citation type="journal article" date="2021" name="PeerJ">
        <title>Extensive microbial diversity within the chicken gut microbiome revealed by metagenomics and culture.</title>
        <authorList>
            <person name="Gilroy R."/>
            <person name="Ravi A."/>
            <person name="Getino M."/>
            <person name="Pursley I."/>
            <person name="Horton D.L."/>
            <person name="Alikhan N.F."/>
            <person name="Baker D."/>
            <person name="Gharbi K."/>
            <person name="Hall N."/>
            <person name="Watson M."/>
            <person name="Adriaenssens E.M."/>
            <person name="Foster-Nyarko E."/>
            <person name="Jarju S."/>
            <person name="Secka A."/>
            <person name="Antonio M."/>
            <person name="Oren A."/>
            <person name="Chaudhuri R.R."/>
            <person name="La Ragione R."/>
            <person name="Hildebrand F."/>
            <person name="Pallen M.J."/>
        </authorList>
    </citation>
    <scope>NUCLEOTIDE SEQUENCE</scope>
    <source>
        <strain evidence="4">20514</strain>
    </source>
</reference>
<feature type="domain" description="Gfo/Idh/MocA-like oxidoreductase bacterial type C-terminal" evidence="3">
    <location>
        <begin position="221"/>
        <end position="278"/>
    </location>
</feature>
<dbReference type="PANTHER" id="PTHR43818:SF3">
    <property type="entry name" value="OXIDOREDUCTASE-RELATED"/>
    <property type="match status" value="1"/>
</dbReference>
<evidence type="ECO:0000259" key="2">
    <source>
        <dbReference type="Pfam" id="PF01408"/>
    </source>
</evidence>
<dbReference type="Gene3D" id="3.40.50.720">
    <property type="entry name" value="NAD(P)-binding Rossmann-like Domain"/>
    <property type="match status" value="1"/>
</dbReference>
<dbReference type="AlphaFoldDB" id="A0A9D9EMN9"/>
<feature type="domain" description="Gfo/Idh/MocA-like oxidoreductase N-terminal" evidence="2">
    <location>
        <begin position="50"/>
        <end position="171"/>
    </location>
</feature>
<dbReference type="Pfam" id="PF01408">
    <property type="entry name" value="GFO_IDH_MocA"/>
    <property type="match status" value="1"/>
</dbReference>
<sequence>MSDKKISRRSFLQTAAVAGSAALLMPSLAACSNGKRTAGPRTVGANDKVNLALIGIGNRGNEVSKQLMATGLCNIVALCDTDMGAKHTREVMSLCPGVPQFRDFREMFAKMSPEIDAVMVATPDHSHFPICMAAMREGIHVYVEKPLARTFYECELLMEAEKKYGVVTQMGNQGHSEANYFQFKAWKEAGIIRDVTAVTAHMNNPRRWHGWDPAISSYPAAEPVPSTLDWDTWLCGIQEHAYNHDYVNGQWRCWYDMGMGVLGDWGAHILDTVHEFLELGLPTEVEPLYLKGHNRFFYPMSSTLKFHFPERKEMPAVDITWYDGLDNIPELPAGYGVSELDPNIPSVAGGKIESMKVNPGKEIYSKELTFKGGTHGSTLSIIPEEKARDMAGKLPEVPESTSNHYANFLLSVIGKEKPRSPFSVAGPLSQVFCLGVISQWTGERIVFDREKKQITNNPLANQLLWGAIPREAWREYYKL</sequence>
<dbReference type="PROSITE" id="PS51257">
    <property type="entry name" value="PROKAR_LIPOPROTEIN"/>
    <property type="match status" value="1"/>
</dbReference>
<feature type="chain" id="PRO_5039239949" evidence="1">
    <location>
        <begin position="30"/>
        <end position="479"/>
    </location>
</feature>
<name>A0A9D9EMN9_9BACT</name>
<dbReference type="Pfam" id="PF19051">
    <property type="entry name" value="GFO_IDH_MocA_C2"/>
    <property type="match status" value="1"/>
</dbReference>
<accession>A0A9D9EMN9</accession>
<dbReference type="InterPro" id="IPR036291">
    <property type="entry name" value="NAD(P)-bd_dom_sf"/>
</dbReference>
<dbReference type="PROSITE" id="PS51318">
    <property type="entry name" value="TAT"/>
    <property type="match status" value="1"/>
</dbReference>
<feature type="signal peptide" evidence="1">
    <location>
        <begin position="1"/>
        <end position="29"/>
    </location>
</feature>
<dbReference type="NCBIfam" id="TIGR01409">
    <property type="entry name" value="TAT_signal_seq"/>
    <property type="match status" value="1"/>
</dbReference>
<dbReference type="InterPro" id="IPR000683">
    <property type="entry name" value="Gfo/Idh/MocA-like_OxRdtase_N"/>
</dbReference>
<dbReference type="InterPro" id="IPR043906">
    <property type="entry name" value="Gfo/Idh/MocA_OxRdtase_bact_C"/>
</dbReference>
<gene>
    <name evidence="4" type="ORF">IAC29_08985</name>
</gene>
<dbReference type="Proteomes" id="UP000810252">
    <property type="component" value="Unassembled WGS sequence"/>
</dbReference>
<dbReference type="SUPFAM" id="SSF51735">
    <property type="entry name" value="NAD(P)-binding Rossmann-fold domains"/>
    <property type="match status" value="1"/>
</dbReference>
<dbReference type="InterPro" id="IPR006311">
    <property type="entry name" value="TAT_signal"/>
</dbReference>
<evidence type="ECO:0000313" key="4">
    <source>
        <dbReference type="EMBL" id="MBO8449390.1"/>
    </source>
</evidence>
<reference evidence="4" key="1">
    <citation type="submission" date="2020-10" db="EMBL/GenBank/DDBJ databases">
        <authorList>
            <person name="Gilroy R."/>
        </authorList>
    </citation>
    <scope>NUCLEOTIDE SEQUENCE</scope>
    <source>
        <strain evidence="4">20514</strain>
    </source>
</reference>
<dbReference type="InterPro" id="IPR050463">
    <property type="entry name" value="Gfo/Idh/MocA_oxidrdct_glycsds"/>
</dbReference>
<evidence type="ECO:0000256" key="1">
    <source>
        <dbReference type="SAM" id="SignalP"/>
    </source>
</evidence>